<feature type="transmembrane region" description="Helical" evidence="8">
    <location>
        <begin position="168"/>
        <end position="189"/>
    </location>
</feature>
<reference evidence="10" key="1">
    <citation type="submission" date="2018-02" db="EMBL/GenBank/DDBJ databases">
        <authorList>
            <person name="Hausmann B."/>
        </authorList>
    </citation>
    <scope>NUCLEOTIDE SEQUENCE [LARGE SCALE GENOMIC DNA]</scope>
    <source>
        <strain evidence="10">Peat soil MAG SbA1</strain>
    </source>
</reference>
<evidence type="ECO:0000313" key="10">
    <source>
        <dbReference type="Proteomes" id="UP000238701"/>
    </source>
</evidence>
<keyword evidence="2" id="KW-1003">Cell membrane</keyword>
<evidence type="ECO:0000256" key="6">
    <source>
        <dbReference type="ARBA" id="ARBA00023136"/>
    </source>
</evidence>
<dbReference type="Pfam" id="PF09594">
    <property type="entry name" value="GT87"/>
    <property type="match status" value="1"/>
</dbReference>
<dbReference type="Proteomes" id="UP000238701">
    <property type="component" value="Unassembled WGS sequence"/>
</dbReference>
<dbReference type="OrthoDB" id="9774600at2"/>
<feature type="transmembrane region" description="Helical" evidence="8">
    <location>
        <begin position="336"/>
        <end position="356"/>
    </location>
</feature>
<evidence type="ECO:0008006" key="11">
    <source>
        <dbReference type="Google" id="ProtNLM"/>
    </source>
</evidence>
<proteinExistence type="inferred from homology"/>
<name>A0A2U3K2H4_9BACT</name>
<dbReference type="GO" id="GO:0005886">
    <property type="term" value="C:plasma membrane"/>
    <property type="evidence" value="ECO:0007669"/>
    <property type="project" value="UniProtKB-SubCell"/>
</dbReference>
<feature type="transmembrane region" description="Helical" evidence="8">
    <location>
        <begin position="289"/>
        <end position="307"/>
    </location>
</feature>
<evidence type="ECO:0000256" key="5">
    <source>
        <dbReference type="ARBA" id="ARBA00022989"/>
    </source>
</evidence>
<gene>
    <name evidence="9" type="ORF">SBA1_120094</name>
</gene>
<evidence type="ECO:0000313" key="9">
    <source>
        <dbReference type="EMBL" id="SPF33740.1"/>
    </source>
</evidence>
<evidence type="ECO:0000256" key="1">
    <source>
        <dbReference type="ARBA" id="ARBA00004651"/>
    </source>
</evidence>
<keyword evidence="6 8" id="KW-0472">Membrane</keyword>
<sequence length="399" mass="44535">MMVAIHAAFLWSVRGRIQKGDPDFTAFYTAGKILREGRGAELYRAATQNAVQWEFATDTDIRQGPLPYICPPFEALVFVPLTFLPYPEAFVLWNLLNLGLLFLIALLLRQSLDPLRPIPLWELVLAQLAFFPVFTNFLQGQDGILLLLVFILGFRALDRNAEFRAGCWFGLGVFKYHFVVPLVLILALWKGRKLVWGFAATASAATLLSLGIVGWHGALQYPAYAWHIVSLPGHGQTPLGLMSNLVGLATGWSLPESLGWPMWLIAVAGSVTLLLVVARMRGLANDPRCFRLSFACAVVTAVLVSYLTNTHDLCLLVLPLALLADHCAARWSERQAIRALLIPVAPLLISPLWFFFWMRWGKLNLAVIPLLWWVYAMWRELGRLKESEISAGVRVTASA</sequence>
<evidence type="ECO:0000256" key="7">
    <source>
        <dbReference type="ARBA" id="ARBA00024033"/>
    </source>
</evidence>
<protein>
    <recommendedName>
        <fullName evidence="11">DUF2029 domain-containing protein</fullName>
    </recommendedName>
</protein>
<keyword evidence="3" id="KW-0808">Transferase</keyword>
<dbReference type="EMBL" id="OMOD01000024">
    <property type="protein sequence ID" value="SPF33740.1"/>
    <property type="molecule type" value="Genomic_DNA"/>
</dbReference>
<evidence type="ECO:0000256" key="2">
    <source>
        <dbReference type="ARBA" id="ARBA00022475"/>
    </source>
</evidence>
<evidence type="ECO:0000256" key="4">
    <source>
        <dbReference type="ARBA" id="ARBA00022692"/>
    </source>
</evidence>
<dbReference type="GO" id="GO:0016758">
    <property type="term" value="F:hexosyltransferase activity"/>
    <property type="evidence" value="ECO:0007669"/>
    <property type="project" value="InterPro"/>
</dbReference>
<accession>A0A2U3K2H4</accession>
<feature type="transmembrane region" description="Helical" evidence="8">
    <location>
        <begin position="260"/>
        <end position="277"/>
    </location>
</feature>
<feature type="transmembrane region" description="Helical" evidence="8">
    <location>
        <begin position="195"/>
        <end position="216"/>
    </location>
</feature>
<feature type="transmembrane region" description="Helical" evidence="8">
    <location>
        <begin position="90"/>
        <end position="108"/>
    </location>
</feature>
<keyword evidence="5 8" id="KW-1133">Transmembrane helix</keyword>
<evidence type="ECO:0000256" key="3">
    <source>
        <dbReference type="ARBA" id="ARBA00022679"/>
    </source>
</evidence>
<dbReference type="AlphaFoldDB" id="A0A2U3K2H4"/>
<evidence type="ECO:0000256" key="8">
    <source>
        <dbReference type="SAM" id="Phobius"/>
    </source>
</evidence>
<comment type="similarity">
    <text evidence="7">Belongs to the glycosyltransferase 87 family.</text>
</comment>
<comment type="subcellular location">
    <subcellularLocation>
        <location evidence="1">Cell membrane</location>
        <topology evidence="1">Multi-pass membrane protein</topology>
    </subcellularLocation>
</comment>
<keyword evidence="4 8" id="KW-0812">Transmembrane</keyword>
<organism evidence="9 10">
    <name type="scientific">Candidatus Sulfotelmatobacter kueseliae</name>
    <dbReference type="NCBI Taxonomy" id="2042962"/>
    <lineage>
        <taxon>Bacteria</taxon>
        <taxon>Pseudomonadati</taxon>
        <taxon>Acidobacteriota</taxon>
        <taxon>Terriglobia</taxon>
        <taxon>Terriglobales</taxon>
        <taxon>Candidatus Korobacteraceae</taxon>
        <taxon>Candidatus Sulfotelmatobacter</taxon>
    </lineage>
</organism>
<dbReference type="InterPro" id="IPR018584">
    <property type="entry name" value="GT87"/>
</dbReference>